<dbReference type="AlphaFoldDB" id="A0A507ESU4"/>
<evidence type="ECO:0000256" key="6">
    <source>
        <dbReference type="ARBA" id="ARBA00022792"/>
    </source>
</evidence>
<proteinExistence type="inferred from homology"/>
<keyword evidence="6" id="KW-0999">Mitochondrion inner membrane</keyword>
<evidence type="ECO:0000256" key="5">
    <source>
        <dbReference type="ARBA" id="ARBA00022448"/>
    </source>
</evidence>
<dbReference type="EMBL" id="QEAP01000412">
    <property type="protein sequence ID" value="TPX67143.1"/>
    <property type="molecule type" value="Genomic_DNA"/>
</dbReference>
<evidence type="ECO:0000256" key="12">
    <source>
        <dbReference type="ARBA" id="ARBA00031407"/>
    </source>
</evidence>
<dbReference type="GO" id="GO:0030150">
    <property type="term" value="P:protein import into mitochondrial matrix"/>
    <property type="evidence" value="ECO:0007669"/>
    <property type="project" value="InterPro"/>
</dbReference>
<comment type="subcellular location">
    <subcellularLocation>
        <location evidence="1">Mitochondrion inner membrane</location>
        <topology evidence="1">Peripheral membrane protein</topology>
    </subcellularLocation>
</comment>
<dbReference type="OrthoDB" id="10262892at2759"/>
<dbReference type="InterPro" id="IPR005341">
    <property type="entry name" value="Tim16"/>
</dbReference>
<sequence>SAARILTQVVIVGSQIVGKAFVEAYRNVSVAAAANAGKNKAADAATMRTGMSLDEASMILNLKKSAGDVHAVGREEILKRYDHLFKVNDPAEGGSFYLQSKVFRAKERLEMELDRAQAPSDTPPQNP</sequence>
<evidence type="ECO:0000256" key="1">
    <source>
        <dbReference type="ARBA" id="ARBA00004637"/>
    </source>
</evidence>
<dbReference type="STRING" id="246404.A0A507ESU4"/>
<dbReference type="InterPro" id="IPR036869">
    <property type="entry name" value="J_dom_sf"/>
</dbReference>
<dbReference type="Gene3D" id="1.10.287.110">
    <property type="entry name" value="DnaJ domain"/>
    <property type="match status" value="1"/>
</dbReference>
<name>A0A507ESU4_9FUNG</name>
<keyword evidence="14" id="KW-1185">Reference proteome</keyword>
<dbReference type="Pfam" id="PF03656">
    <property type="entry name" value="Pam16"/>
    <property type="match status" value="1"/>
</dbReference>
<protein>
    <recommendedName>
        <fullName evidence="4">Mitochondrial import inner membrane translocase subunit TIM16</fullName>
    </recommendedName>
    <alternativeName>
        <fullName evidence="3">Mitochondrial import inner membrane translocase subunit tim16</fullName>
    </alternativeName>
    <alternativeName>
        <fullName evidence="11 12">Presequence translocated-associated motor subunit PAM16</fullName>
    </alternativeName>
</protein>
<evidence type="ECO:0000313" key="14">
    <source>
        <dbReference type="Proteomes" id="UP000320333"/>
    </source>
</evidence>
<organism evidence="13 14">
    <name type="scientific">Chytriomyces confervae</name>
    <dbReference type="NCBI Taxonomy" id="246404"/>
    <lineage>
        <taxon>Eukaryota</taxon>
        <taxon>Fungi</taxon>
        <taxon>Fungi incertae sedis</taxon>
        <taxon>Chytridiomycota</taxon>
        <taxon>Chytridiomycota incertae sedis</taxon>
        <taxon>Chytridiomycetes</taxon>
        <taxon>Chytridiales</taxon>
        <taxon>Chytriomycetaceae</taxon>
        <taxon>Chytriomyces</taxon>
    </lineage>
</organism>
<keyword evidence="9" id="KW-0496">Mitochondrion</keyword>
<dbReference type="PANTHER" id="PTHR12388">
    <property type="entry name" value="MITOCHONDRIA ASSOCIATED GRANULOCYTE MACROPHAGE CSF SIGNALING MOLECULE"/>
    <property type="match status" value="1"/>
</dbReference>
<keyword evidence="7" id="KW-0653">Protein transport</keyword>
<dbReference type="GO" id="GO:0005744">
    <property type="term" value="C:TIM23 mitochondrial import inner membrane translocase complex"/>
    <property type="evidence" value="ECO:0007669"/>
    <property type="project" value="InterPro"/>
</dbReference>
<dbReference type="PANTHER" id="PTHR12388:SF0">
    <property type="entry name" value="MITOCHONDRIAL IMPORT INNER MEMBRANE TRANSLOCASE SUBUNIT TIM16"/>
    <property type="match status" value="1"/>
</dbReference>
<dbReference type="Proteomes" id="UP000320333">
    <property type="component" value="Unassembled WGS sequence"/>
</dbReference>
<keyword evidence="8" id="KW-0811">Translocation</keyword>
<accession>A0A507ESU4</accession>
<evidence type="ECO:0000256" key="2">
    <source>
        <dbReference type="ARBA" id="ARBA00008817"/>
    </source>
</evidence>
<evidence type="ECO:0000313" key="13">
    <source>
        <dbReference type="EMBL" id="TPX67143.1"/>
    </source>
</evidence>
<evidence type="ECO:0000256" key="10">
    <source>
        <dbReference type="ARBA" id="ARBA00023136"/>
    </source>
</evidence>
<evidence type="ECO:0000256" key="7">
    <source>
        <dbReference type="ARBA" id="ARBA00022927"/>
    </source>
</evidence>
<keyword evidence="5" id="KW-0813">Transport</keyword>
<keyword evidence="10" id="KW-0472">Membrane</keyword>
<evidence type="ECO:0000256" key="9">
    <source>
        <dbReference type="ARBA" id="ARBA00023128"/>
    </source>
</evidence>
<reference evidence="13 14" key="1">
    <citation type="journal article" date="2019" name="Sci. Rep.">
        <title>Comparative genomics of chytrid fungi reveal insights into the obligate biotrophic and pathogenic lifestyle of Synchytrium endobioticum.</title>
        <authorList>
            <person name="van de Vossenberg B.T.L.H."/>
            <person name="Warris S."/>
            <person name="Nguyen H.D.T."/>
            <person name="van Gent-Pelzer M.P.E."/>
            <person name="Joly D.L."/>
            <person name="van de Geest H.C."/>
            <person name="Bonants P.J.M."/>
            <person name="Smith D.S."/>
            <person name="Levesque C.A."/>
            <person name="van der Lee T.A.J."/>
        </authorList>
    </citation>
    <scope>NUCLEOTIDE SEQUENCE [LARGE SCALE GENOMIC DNA]</scope>
    <source>
        <strain evidence="13 14">CBS 675.73</strain>
    </source>
</reference>
<feature type="non-terminal residue" evidence="13">
    <location>
        <position position="1"/>
    </location>
</feature>
<comment type="similarity">
    <text evidence="2">Belongs to the TIM16/PAM16 family.</text>
</comment>
<gene>
    <name evidence="13" type="ORF">CcCBS67573_g07614</name>
</gene>
<evidence type="ECO:0000256" key="11">
    <source>
        <dbReference type="ARBA" id="ARBA00030422"/>
    </source>
</evidence>
<evidence type="ECO:0000256" key="8">
    <source>
        <dbReference type="ARBA" id="ARBA00023010"/>
    </source>
</evidence>
<comment type="caution">
    <text evidence="13">The sequence shown here is derived from an EMBL/GenBank/DDBJ whole genome shotgun (WGS) entry which is preliminary data.</text>
</comment>
<evidence type="ECO:0000256" key="4">
    <source>
        <dbReference type="ARBA" id="ARBA00020721"/>
    </source>
</evidence>
<dbReference type="FunFam" id="1.10.287.110:FF:000006">
    <property type="entry name" value="Import inner membrane translocase subunit TIM16"/>
    <property type="match status" value="1"/>
</dbReference>
<evidence type="ECO:0000256" key="3">
    <source>
        <dbReference type="ARBA" id="ARBA00013571"/>
    </source>
</evidence>